<dbReference type="Proteomes" id="UP001305414">
    <property type="component" value="Unassembled WGS sequence"/>
</dbReference>
<feature type="region of interest" description="Disordered" evidence="1">
    <location>
        <begin position="1"/>
        <end position="22"/>
    </location>
</feature>
<dbReference type="AlphaFoldDB" id="A0AAN7UWY9"/>
<feature type="compositionally biased region" description="Low complexity" evidence="1">
    <location>
        <begin position="40"/>
        <end position="62"/>
    </location>
</feature>
<comment type="caution">
    <text evidence="2">The sequence shown here is derived from an EMBL/GenBank/DDBJ whole genome shotgun (WGS) entry which is preliminary data.</text>
</comment>
<feature type="compositionally biased region" description="Low complexity" evidence="1">
    <location>
        <begin position="120"/>
        <end position="139"/>
    </location>
</feature>
<protein>
    <submittedName>
        <fullName evidence="2">Uncharacterized protein</fullName>
    </submittedName>
</protein>
<evidence type="ECO:0000256" key="1">
    <source>
        <dbReference type="SAM" id="MobiDB-lite"/>
    </source>
</evidence>
<proteinExistence type="predicted"/>
<accession>A0AAN7UWY9</accession>
<feature type="region of interest" description="Disordered" evidence="1">
    <location>
        <begin position="110"/>
        <end position="147"/>
    </location>
</feature>
<evidence type="ECO:0000313" key="2">
    <source>
        <dbReference type="EMBL" id="KAK5634546.1"/>
    </source>
</evidence>
<feature type="region of interest" description="Disordered" evidence="1">
    <location>
        <begin position="36"/>
        <end position="62"/>
    </location>
</feature>
<evidence type="ECO:0000313" key="3">
    <source>
        <dbReference type="Proteomes" id="UP001305414"/>
    </source>
</evidence>
<feature type="compositionally biased region" description="Polar residues" evidence="1">
    <location>
        <begin position="1"/>
        <end position="12"/>
    </location>
</feature>
<sequence>MTQPVQTGNRQAACSRLPDDTPSSLQGIGLCRNAMGCRNTQPTASESTPQSSSSPASNSPSFSVTITSLLASVLSSAQLGFCDTVGYKEAEPGHTTLTAAFFFSSSFSCRRPPRRDDRLPGQQPLLRPPASQSSAGQPPRWVVTLSS</sequence>
<gene>
    <name evidence="2" type="ORF">RRF57_010259</name>
</gene>
<keyword evidence="3" id="KW-1185">Reference proteome</keyword>
<reference evidence="2 3" key="1">
    <citation type="submission" date="2023-10" db="EMBL/GenBank/DDBJ databases">
        <title>Draft genome sequence of Xylaria bambusicola isolate GMP-LS, the root and basal stem rot pathogen of sugarcane in Indonesia.</title>
        <authorList>
            <person name="Selvaraj P."/>
            <person name="Muralishankar V."/>
            <person name="Muruganantham S."/>
            <person name="Sp S."/>
            <person name="Haryani S."/>
            <person name="Lau K.J.X."/>
            <person name="Naqvi N.I."/>
        </authorList>
    </citation>
    <scope>NUCLEOTIDE SEQUENCE [LARGE SCALE GENOMIC DNA]</scope>
    <source>
        <strain evidence="2">GMP-LS</strain>
    </source>
</reference>
<organism evidence="2 3">
    <name type="scientific">Xylaria bambusicola</name>
    <dbReference type="NCBI Taxonomy" id="326684"/>
    <lineage>
        <taxon>Eukaryota</taxon>
        <taxon>Fungi</taxon>
        <taxon>Dikarya</taxon>
        <taxon>Ascomycota</taxon>
        <taxon>Pezizomycotina</taxon>
        <taxon>Sordariomycetes</taxon>
        <taxon>Xylariomycetidae</taxon>
        <taxon>Xylariales</taxon>
        <taxon>Xylariaceae</taxon>
        <taxon>Xylaria</taxon>
    </lineage>
</organism>
<dbReference type="EMBL" id="JAWHQM010000042">
    <property type="protein sequence ID" value="KAK5634546.1"/>
    <property type="molecule type" value="Genomic_DNA"/>
</dbReference>
<name>A0AAN7UWY9_9PEZI</name>